<keyword evidence="2" id="KW-1185">Reference proteome</keyword>
<proteinExistence type="predicted"/>
<evidence type="ECO:0000313" key="1">
    <source>
        <dbReference type="EMBL" id="KAL1396682.1"/>
    </source>
</evidence>
<dbReference type="Proteomes" id="UP001562425">
    <property type="component" value="Unassembled WGS sequence"/>
</dbReference>
<accession>A0ABD1DC81</accession>
<organism evidence="1 2">
    <name type="scientific">Culex pipiens pipiens</name>
    <name type="common">Northern house mosquito</name>
    <dbReference type="NCBI Taxonomy" id="38569"/>
    <lineage>
        <taxon>Eukaryota</taxon>
        <taxon>Metazoa</taxon>
        <taxon>Ecdysozoa</taxon>
        <taxon>Arthropoda</taxon>
        <taxon>Hexapoda</taxon>
        <taxon>Insecta</taxon>
        <taxon>Pterygota</taxon>
        <taxon>Neoptera</taxon>
        <taxon>Endopterygota</taxon>
        <taxon>Diptera</taxon>
        <taxon>Nematocera</taxon>
        <taxon>Culicoidea</taxon>
        <taxon>Culicidae</taxon>
        <taxon>Culicinae</taxon>
        <taxon>Culicini</taxon>
        <taxon>Culex</taxon>
        <taxon>Culex</taxon>
    </lineage>
</organism>
<sequence length="203" mass="23404">MSQQQPPNNKRPIAVTCHYGQQQQRRGRFQQHINVPVSPRDVLDPARRRPSWRPPLHPSWTWRNNLNNYGEGRSGGLKRSYVGALIYRTGGGAPECDSGELAVHVFDGYRVKIRRLETESRAVDRFSKKKPLTSHLSSSLFVVQKLVPVHYSTKTHFELDADGGFKQRHEVTLNFQRKFVTKLVCSFEPSDKCFYSEAYLNVF</sequence>
<name>A0ABD1DC81_CULPP</name>
<dbReference type="EMBL" id="JBEHCU010006611">
    <property type="protein sequence ID" value="KAL1396682.1"/>
    <property type="molecule type" value="Genomic_DNA"/>
</dbReference>
<comment type="caution">
    <text evidence="1">The sequence shown here is derived from an EMBL/GenBank/DDBJ whole genome shotgun (WGS) entry which is preliminary data.</text>
</comment>
<dbReference type="AlphaFoldDB" id="A0ABD1DC81"/>
<protein>
    <submittedName>
        <fullName evidence="1">Uncharacterized protein</fullName>
    </submittedName>
</protein>
<reference evidence="1 2" key="1">
    <citation type="submission" date="2024-05" db="EMBL/GenBank/DDBJ databases">
        <title>Culex pipiens pipiens assembly and annotation.</title>
        <authorList>
            <person name="Alout H."/>
            <person name="Durand T."/>
        </authorList>
    </citation>
    <scope>NUCLEOTIDE SEQUENCE [LARGE SCALE GENOMIC DNA]</scope>
    <source>
        <strain evidence="1">HA-2024</strain>
        <tissue evidence="1">Whole body</tissue>
    </source>
</reference>
<evidence type="ECO:0000313" key="2">
    <source>
        <dbReference type="Proteomes" id="UP001562425"/>
    </source>
</evidence>
<gene>
    <name evidence="1" type="ORF">pipiens_010349</name>
</gene>